<proteinExistence type="predicted"/>
<dbReference type="PROSITE" id="PS50011">
    <property type="entry name" value="PROTEIN_KINASE_DOM"/>
    <property type="match status" value="1"/>
</dbReference>
<dbReference type="Gene3D" id="1.10.510.10">
    <property type="entry name" value="Transferase(Phosphotransferase) domain 1"/>
    <property type="match status" value="1"/>
</dbReference>
<evidence type="ECO:0000313" key="5">
    <source>
        <dbReference type="Proteomes" id="UP000073492"/>
    </source>
</evidence>
<accession>A0A139GT46</accession>
<dbReference type="PANTHER" id="PTHR27001">
    <property type="entry name" value="OS01G0253100 PROTEIN"/>
    <property type="match status" value="1"/>
</dbReference>
<dbReference type="PANTHER" id="PTHR27001:SF931">
    <property type="entry name" value="OS11G0664100 PROTEIN"/>
    <property type="match status" value="1"/>
</dbReference>
<evidence type="ECO:0000259" key="3">
    <source>
        <dbReference type="PROSITE" id="PS50011"/>
    </source>
</evidence>
<gene>
    <name evidence="4" type="ORF">AC579_5774</name>
</gene>
<dbReference type="STRING" id="113226.A0A139GT46"/>
<protein>
    <recommendedName>
        <fullName evidence="3">Protein kinase domain-containing protein</fullName>
    </recommendedName>
</protein>
<dbReference type="EMBL" id="LFZO01001554">
    <property type="protein sequence ID" value="KXS93358.1"/>
    <property type="molecule type" value="Genomic_DNA"/>
</dbReference>
<name>A0A139GT46_9PEZI</name>
<dbReference type="GO" id="GO:0004672">
    <property type="term" value="F:protein kinase activity"/>
    <property type="evidence" value="ECO:0007669"/>
    <property type="project" value="InterPro"/>
</dbReference>
<dbReference type="InterPro" id="IPR000719">
    <property type="entry name" value="Prot_kinase_dom"/>
</dbReference>
<dbReference type="GO" id="GO:0005886">
    <property type="term" value="C:plasma membrane"/>
    <property type="evidence" value="ECO:0007669"/>
    <property type="project" value="TreeGrafter"/>
</dbReference>
<dbReference type="Proteomes" id="UP000073492">
    <property type="component" value="Unassembled WGS sequence"/>
</dbReference>
<evidence type="ECO:0000256" key="2">
    <source>
        <dbReference type="ARBA" id="ARBA00022840"/>
    </source>
</evidence>
<dbReference type="OrthoDB" id="1668230at2759"/>
<dbReference type="SUPFAM" id="SSF56112">
    <property type="entry name" value="Protein kinase-like (PK-like)"/>
    <property type="match status" value="1"/>
</dbReference>
<organism evidence="4 5">
    <name type="scientific">Pseudocercospora musae</name>
    <dbReference type="NCBI Taxonomy" id="113226"/>
    <lineage>
        <taxon>Eukaryota</taxon>
        <taxon>Fungi</taxon>
        <taxon>Dikarya</taxon>
        <taxon>Ascomycota</taxon>
        <taxon>Pezizomycotina</taxon>
        <taxon>Dothideomycetes</taxon>
        <taxon>Dothideomycetidae</taxon>
        <taxon>Mycosphaerellales</taxon>
        <taxon>Mycosphaerellaceae</taxon>
        <taxon>Pseudocercospora</taxon>
    </lineage>
</organism>
<dbReference type="InterPro" id="IPR011009">
    <property type="entry name" value="Kinase-like_dom_sf"/>
</dbReference>
<reference evidence="4 5" key="1">
    <citation type="submission" date="2015-07" db="EMBL/GenBank/DDBJ databases">
        <title>Comparative genomics of the Sigatoka disease complex on banana suggests a link between parallel evolutionary changes in Pseudocercospora fijiensis and Pseudocercospora eumusae and increased virulence on the banana host.</title>
        <authorList>
            <person name="Chang T.-C."/>
            <person name="Salvucci A."/>
            <person name="Crous P.W."/>
            <person name="Stergiopoulos I."/>
        </authorList>
    </citation>
    <scope>NUCLEOTIDE SEQUENCE [LARGE SCALE GENOMIC DNA]</scope>
    <source>
        <strain evidence="4 5">CBS 116634</strain>
    </source>
</reference>
<feature type="domain" description="Protein kinase" evidence="3">
    <location>
        <begin position="4"/>
        <end position="250"/>
    </location>
</feature>
<comment type="caution">
    <text evidence="4">The sequence shown here is derived from an EMBL/GenBank/DDBJ whole genome shotgun (WGS) entry which is preliminary data.</text>
</comment>
<evidence type="ECO:0000256" key="1">
    <source>
        <dbReference type="ARBA" id="ARBA00022741"/>
    </source>
</evidence>
<dbReference type="AlphaFoldDB" id="A0A139GT46"/>
<keyword evidence="5" id="KW-1185">Reference proteome</keyword>
<sequence>MNPAQGWEIVSGGATARVDRQLRSTQVVKLQYPDCFDPDLTRCELQREFDIYQILPKHPRLLQLCPGSTPQRLILPYLPNGTLQDRLENHEAPLNDEQRALLGTDAAEAVAVLHENQVVHGDLQPRNFMLTDENRLCLIDFAGSTLRNDKGTAIESVRYFLPRPIEDLPSVRTDLFALGSVLYAIFSGRAPYADKSDEEVVRLFGARQFPSTDDILCGNEVRGCWTGSYCSAKQIFEDLTAYCAELQDQN</sequence>
<keyword evidence="2" id="KW-0067">ATP-binding</keyword>
<dbReference type="Pfam" id="PF07714">
    <property type="entry name" value="PK_Tyr_Ser-Thr"/>
    <property type="match status" value="1"/>
</dbReference>
<evidence type="ECO:0000313" key="4">
    <source>
        <dbReference type="EMBL" id="KXS93358.1"/>
    </source>
</evidence>
<dbReference type="GO" id="GO:0005524">
    <property type="term" value="F:ATP binding"/>
    <property type="evidence" value="ECO:0007669"/>
    <property type="project" value="UniProtKB-KW"/>
</dbReference>
<keyword evidence="1" id="KW-0547">Nucleotide-binding</keyword>
<dbReference type="InterPro" id="IPR001245">
    <property type="entry name" value="Ser-Thr/Tyr_kinase_cat_dom"/>
</dbReference>